<feature type="domain" description="DUF58" evidence="1">
    <location>
        <begin position="184"/>
        <end position="268"/>
    </location>
</feature>
<keyword evidence="3" id="KW-1185">Reference proteome</keyword>
<gene>
    <name evidence="2" type="ORF">NC799_13810</name>
</gene>
<dbReference type="AlphaFoldDB" id="A0A9X4AH51"/>
<dbReference type="PANTHER" id="PTHR34351">
    <property type="entry name" value="SLR1927 PROTEIN-RELATED"/>
    <property type="match status" value="1"/>
</dbReference>
<accession>A0A9X4AH51</accession>
<evidence type="ECO:0000313" key="3">
    <source>
        <dbReference type="Proteomes" id="UP001145069"/>
    </source>
</evidence>
<reference evidence="2" key="1">
    <citation type="submission" date="2022-06" db="EMBL/GenBank/DDBJ databases">
        <title>Aquibacillus sp. a new bacterium isolated from soil saline samples.</title>
        <authorList>
            <person name="Galisteo C."/>
            <person name="De La Haba R."/>
            <person name="Sanchez-Porro C."/>
            <person name="Ventosa A."/>
        </authorList>
    </citation>
    <scope>NUCLEOTIDE SEQUENCE</scope>
    <source>
        <strain evidence="2">3ASR75-54</strain>
    </source>
</reference>
<protein>
    <submittedName>
        <fullName evidence="2">DUF58 domain-containing protein</fullName>
    </submittedName>
</protein>
<evidence type="ECO:0000313" key="2">
    <source>
        <dbReference type="EMBL" id="MDC3417970.1"/>
    </source>
</evidence>
<dbReference type="PANTHER" id="PTHR34351:SF2">
    <property type="entry name" value="DUF58 DOMAIN-CONTAINING PROTEIN"/>
    <property type="match status" value="1"/>
</dbReference>
<dbReference type="InterPro" id="IPR002881">
    <property type="entry name" value="DUF58"/>
</dbReference>
<dbReference type="Proteomes" id="UP001145069">
    <property type="component" value="Unassembled WGS sequence"/>
</dbReference>
<evidence type="ECO:0000259" key="1">
    <source>
        <dbReference type="Pfam" id="PF01882"/>
    </source>
</evidence>
<dbReference type="EMBL" id="JAMQKC010000017">
    <property type="protein sequence ID" value="MDC3417970.1"/>
    <property type="molecule type" value="Genomic_DNA"/>
</dbReference>
<dbReference type="Pfam" id="PF01882">
    <property type="entry name" value="DUF58"/>
    <property type="match status" value="1"/>
</dbReference>
<proteinExistence type="predicted"/>
<comment type="caution">
    <text evidence="2">The sequence shown here is derived from an EMBL/GenBank/DDBJ whole genome shotgun (WGS) entry which is preliminary data.</text>
</comment>
<name>A0A9X4AH51_9BACI</name>
<dbReference type="RefSeq" id="WP_272447033.1">
    <property type="nucleotide sequence ID" value="NZ_JAMQKC010000017.1"/>
</dbReference>
<organism evidence="2 3">
    <name type="scientific">Aquibacillus salsiterrae</name>
    <dbReference type="NCBI Taxonomy" id="2950439"/>
    <lineage>
        <taxon>Bacteria</taxon>
        <taxon>Bacillati</taxon>
        <taxon>Bacillota</taxon>
        <taxon>Bacilli</taxon>
        <taxon>Bacillales</taxon>
        <taxon>Bacillaceae</taxon>
        <taxon>Aquibacillus</taxon>
    </lineage>
</organism>
<sequence>MNIGWIIVITICFIFIQSRMYEKWGFANIYYSRSFNRTAVFEGEEIEMIDEISNRKLLPLPWLRLESKMNANFLFQNQDDKGAQVENEVFHRTIFSLFPYQKITRKHFLTCTKRGYYQLDTVSMSIGDPFGFSEKFQSMEAKTSVAVYPRLVPIEEIPLPSHSFLGEIFVKRWIVEDPFVNAGIRDYQNGDSLQTINWKATARAGRFQVNKKDFTADHHLLIYVNFDQTEDIWLPIENPAFIERAISYAASIAEYSLRNGVSTGFGCNGYLVPPYSNPTDKRKASVRIEPSNGENQLEFILDTMAKISMDRSRNFNYFLLEDINRQIQNHDILILTSRKTEQMVRHIYELEGLGNSVEVVLLEEMDVEELGERYA</sequence>